<dbReference type="GO" id="GO:0003677">
    <property type="term" value="F:DNA binding"/>
    <property type="evidence" value="ECO:0007669"/>
    <property type="project" value="UniProtKB-UniRule"/>
</dbReference>
<keyword evidence="7" id="KW-1185">Reference proteome</keyword>
<dbReference type="InterPro" id="IPR009057">
    <property type="entry name" value="Homeodomain-like_sf"/>
</dbReference>
<evidence type="ECO:0000313" key="7">
    <source>
        <dbReference type="Proteomes" id="UP000544872"/>
    </source>
</evidence>
<dbReference type="PANTHER" id="PTHR47506:SF3">
    <property type="entry name" value="HTH-TYPE TRANSCRIPTIONAL REGULATOR LMRA"/>
    <property type="match status" value="1"/>
</dbReference>
<protein>
    <submittedName>
        <fullName evidence="6">AcrR family transcriptional regulator</fullName>
    </submittedName>
</protein>
<comment type="caution">
    <text evidence="6">The sequence shown here is derived from an EMBL/GenBank/DDBJ whole genome shotgun (WGS) entry which is preliminary data.</text>
</comment>
<dbReference type="Pfam" id="PF00440">
    <property type="entry name" value="TetR_N"/>
    <property type="match status" value="1"/>
</dbReference>
<dbReference type="AlphaFoldDB" id="A0A7W9ZFF6"/>
<dbReference type="Pfam" id="PF16925">
    <property type="entry name" value="TetR_C_13"/>
    <property type="match status" value="1"/>
</dbReference>
<feature type="domain" description="HTH tetR-type" evidence="5">
    <location>
        <begin position="10"/>
        <end position="70"/>
    </location>
</feature>
<evidence type="ECO:0000256" key="3">
    <source>
        <dbReference type="ARBA" id="ARBA00023163"/>
    </source>
</evidence>
<dbReference type="InterPro" id="IPR036271">
    <property type="entry name" value="Tet_transcr_reg_TetR-rel_C_sf"/>
</dbReference>
<feature type="DNA-binding region" description="H-T-H motif" evidence="4">
    <location>
        <begin position="33"/>
        <end position="52"/>
    </location>
</feature>
<name>A0A7W9ZFF6_NOVIT</name>
<sequence>MKPETGTQHGSSRRRLLNAAKDLLWRQGYEKTSPQDVLTLSGVGKGSLYHHFPGKLDLARAALEEVSAELTEKSLSLLSGDDPPLERLRRWLMTPRDGLMGCRIGRLANESAVFEAALHDPIADYFRALEQRVTAVIAEAVETGHLPDSLPPVETARALMSVVQGGYILSRVHQDPTLCTNACRGAMAMLEALAGSRSAP</sequence>
<dbReference type="EMBL" id="JACIIX010000003">
    <property type="protein sequence ID" value="MBB6209637.1"/>
    <property type="molecule type" value="Genomic_DNA"/>
</dbReference>
<dbReference type="PROSITE" id="PS50977">
    <property type="entry name" value="HTH_TETR_2"/>
    <property type="match status" value="1"/>
</dbReference>
<evidence type="ECO:0000313" key="6">
    <source>
        <dbReference type="EMBL" id="MBB6209637.1"/>
    </source>
</evidence>
<dbReference type="InterPro" id="IPR011075">
    <property type="entry name" value="TetR_C"/>
</dbReference>
<keyword evidence="2 4" id="KW-0238">DNA-binding</keyword>
<evidence type="ECO:0000256" key="2">
    <source>
        <dbReference type="ARBA" id="ARBA00023125"/>
    </source>
</evidence>
<proteinExistence type="predicted"/>
<evidence type="ECO:0000259" key="5">
    <source>
        <dbReference type="PROSITE" id="PS50977"/>
    </source>
</evidence>
<dbReference type="Gene3D" id="1.10.357.10">
    <property type="entry name" value="Tetracycline Repressor, domain 2"/>
    <property type="match status" value="1"/>
</dbReference>
<dbReference type="SUPFAM" id="SSF46689">
    <property type="entry name" value="Homeodomain-like"/>
    <property type="match status" value="1"/>
</dbReference>
<dbReference type="RefSeq" id="WP_184262094.1">
    <property type="nucleotide sequence ID" value="NZ_JACIIX010000003.1"/>
</dbReference>
<organism evidence="6 7">
    <name type="scientific">Novispirillum itersonii</name>
    <name type="common">Aquaspirillum itersonii</name>
    <dbReference type="NCBI Taxonomy" id="189"/>
    <lineage>
        <taxon>Bacteria</taxon>
        <taxon>Pseudomonadati</taxon>
        <taxon>Pseudomonadota</taxon>
        <taxon>Alphaproteobacteria</taxon>
        <taxon>Rhodospirillales</taxon>
        <taxon>Novispirillaceae</taxon>
        <taxon>Novispirillum</taxon>
    </lineage>
</organism>
<keyword evidence="3" id="KW-0804">Transcription</keyword>
<keyword evidence="1" id="KW-0805">Transcription regulation</keyword>
<dbReference type="PRINTS" id="PR00455">
    <property type="entry name" value="HTHTETR"/>
</dbReference>
<accession>A0A7W9ZFF6</accession>
<dbReference type="Proteomes" id="UP000544872">
    <property type="component" value="Unassembled WGS sequence"/>
</dbReference>
<gene>
    <name evidence="6" type="ORF">FHS48_001045</name>
</gene>
<dbReference type="SUPFAM" id="SSF48498">
    <property type="entry name" value="Tetracyclin repressor-like, C-terminal domain"/>
    <property type="match status" value="1"/>
</dbReference>
<evidence type="ECO:0000256" key="4">
    <source>
        <dbReference type="PROSITE-ProRule" id="PRU00335"/>
    </source>
</evidence>
<dbReference type="PANTHER" id="PTHR47506">
    <property type="entry name" value="TRANSCRIPTIONAL REGULATORY PROTEIN"/>
    <property type="match status" value="1"/>
</dbReference>
<reference evidence="6 7" key="1">
    <citation type="submission" date="2020-08" db="EMBL/GenBank/DDBJ databases">
        <title>Genomic Encyclopedia of Type Strains, Phase IV (KMG-IV): sequencing the most valuable type-strain genomes for metagenomic binning, comparative biology and taxonomic classification.</title>
        <authorList>
            <person name="Goeker M."/>
        </authorList>
    </citation>
    <scope>NUCLEOTIDE SEQUENCE [LARGE SCALE GENOMIC DNA]</scope>
    <source>
        <strain evidence="6 7">DSM 11590</strain>
    </source>
</reference>
<dbReference type="InterPro" id="IPR001647">
    <property type="entry name" value="HTH_TetR"/>
</dbReference>
<evidence type="ECO:0000256" key="1">
    <source>
        <dbReference type="ARBA" id="ARBA00023015"/>
    </source>
</evidence>